<dbReference type="SUPFAM" id="SSF54637">
    <property type="entry name" value="Thioesterase/thiol ester dehydrase-isomerase"/>
    <property type="match status" value="1"/>
</dbReference>
<dbReference type="Pfam" id="PF13279">
    <property type="entry name" value="4HBT_2"/>
    <property type="match status" value="1"/>
</dbReference>
<evidence type="ECO:0000313" key="2">
    <source>
        <dbReference type="Proteomes" id="UP000029391"/>
    </source>
</evidence>
<dbReference type="PANTHER" id="PTHR31793">
    <property type="entry name" value="4-HYDROXYBENZOYL-COA THIOESTERASE FAMILY MEMBER"/>
    <property type="match status" value="1"/>
</dbReference>
<keyword evidence="2" id="KW-1185">Reference proteome</keyword>
<gene>
    <name evidence="1" type="ORF">P873_06665</name>
</gene>
<evidence type="ECO:0000313" key="1">
    <source>
        <dbReference type="EMBL" id="KFN50351.1"/>
    </source>
</evidence>
<organism evidence="1 2">
    <name type="scientific">Arenimonas composti TR7-09 = DSM 18010</name>
    <dbReference type="NCBI Taxonomy" id="1121013"/>
    <lineage>
        <taxon>Bacteria</taxon>
        <taxon>Pseudomonadati</taxon>
        <taxon>Pseudomonadota</taxon>
        <taxon>Gammaproteobacteria</taxon>
        <taxon>Lysobacterales</taxon>
        <taxon>Lysobacteraceae</taxon>
        <taxon>Arenimonas</taxon>
    </lineage>
</organism>
<protein>
    <recommendedName>
        <fullName evidence="3">Thioesterase domain-containing protein</fullName>
    </recommendedName>
</protein>
<dbReference type="PANTHER" id="PTHR31793:SF24">
    <property type="entry name" value="LONG-CHAIN ACYL-COA THIOESTERASE FADM"/>
    <property type="match status" value="1"/>
</dbReference>
<dbReference type="Proteomes" id="UP000029391">
    <property type="component" value="Unassembled WGS sequence"/>
</dbReference>
<dbReference type="RefSeq" id="WP_026817774.1">
    <property type="nucleotide sequence ID" value="NZ_AWXU01000020.1"/>
</dbReference>
<accession>A0A091BF30</accession>
<dbReference type="STRING" id="1121013.GCA_000426365_01932"/>
<evidence type="ECO:0008006" key="3">
    <source>
        <dbReference type="Google" id="ProtNLM"/>
    </source>
</evidence>
<comment type="caution">
    <text evidence="1">The sequence shown here is derived from an EMBL/GenBank/DDBJ whole genome shotgun (WGS) entry which is preliminary data.</text>
</comment>
<dbReference type="EMBL" id="AWXU01000020">
    <property type="protein sequence ID" value="KFN50351.1"/>
    <property type="molecule type" value="Genomic_DNA"/>
</dbReference>
<name>A0A091BF30_9GAMM</name>
<reference evidence="1 2" key="1">
    <citation type="submission" date="2013-09" db="EMBL/GenBank/DDBJ databases">
        <title>Genome sequencing of Arenimonas composti.</title>
        <authorList>
            <person name="Chen F."/>
            <person name="Wang G."/>
        </authorList>
    </citation>
    <scope>NUCLEOTIDE SEQUENCE [LARGE SCALE GENOMIC DNA]</scope>
    <source>
        <strain evidence="1 2">TR7-09</strain>
    </source>
</reference>
<sequence>MNPVFRMDADVRWRDMDAFGHVNNAAFLGYVEEARVQWFKSLSSDWAAETSAPIMAAVTMNYRRPIVWPETLTVELLAERVGNKSLTLAHRIVSAGDPSVVYGDGNTVLVWVDRAGQSVVLPEGVRAACSL</sequence>
<dbReference type="Gene3D" id="3.10.129.10">
    <property type="entry name" value="Hotdog Thioesterase"/>
    <property type="match status" value="1"/>
</dbReference>
<dbReference type="InterPro" id="IPR050563">
    <property type="entry name" value="4-hydroxybenzoyl-CoA_TE"/>
</dbReference>
<dbReference type="InterPro" id="IPR029069">
    <property type="entry name" value="HotDog_dom_sf"/>
</dbReference>
<dbReference type="OrthoDB" id="9799036at2"/>
<dbReference type="CDD" id="cd00586">
    <property type="entry name" value="4HBT"/>
    <property type="match status" value="1"/>
</dbReference>
<dbReference type="GO" id="GO:0047617">
    <property type="term" value="F:fatty acyl-CoA hydrolase activity"/>
    <property type="evidence" value="ECO:0007669"/>
    <property type="project" value="TreeGrafter"/>
</dbReference>
<dbReference type="eggNOG" id="COG0824">
    <property type="taxonomic scope" value="Bacteria"/>
</dbReference>
<proteinExistence type="predicted"/>
<dbReference type="AlphaFoldDB" id="A0A091BF30"/>